<feature type="compositionally biased region" description="Low complexity" evidence="1">
    <location>
        <begin position="146"/>
        <end position="183"/>
    </location>
</feature>
<accession>A0A2P8GZF9</accession>
<dbReference type="GO" id="GO:0009898">
    <property type="term" value="C:cytoplasmic side of plasma membrane"/>
    <property type="evidence" value="ECO:0007669"/>
    <property type="project" value="TreeGrafter"/>
</dbReference>
<evidence type="ECO:0000256" key="1">
    <source>
        <dbReference type="SAM" id="MobiDB-lite"/>
    </source>
</evidence>
<dbReference type="Pfam" id="PF01656">
    <property type="entry name" value="CbiA"/>
    <property type="match status" value="1"/>
</dbReference>
<feature type="compositionally biased region" description="Polar residues" evidence="1">
    <location>
        <begin position="1"/>
        <end position="11"/>
    </location>
</feature>
<feature type="compositionally biased region" description="Low complexity" evidence="1">
    <location>
        <begin position="208"/>
        <end position="311"/>
    </location>
</feature>
<reference evidence="3 4" key="1">
    <citation type="submission" date="2018-03" db="EMBL/GenBank/DDBJ databases">
        <title>Genomic Encyclopedia of Archaeal and Bacterial Type Strains, Phase II (KMG-II): from individual species to whole genera.</title>
        <authorList>
            <person name="Goeker M."/>
        </authorList>
    </citation>
    <scope>NUCLEOTIDE SEQUENCE [LARGE SCALE GENOMIC DNA]</scope>
    <source>
        <strain evidence="3 4">DSM 21548</strain>
    </source>
</reference>
<dbReference type="SUPFAM" id="SSF52540">
    <property type="entry name" value="P-loop containing nucleoside triphosphate hydrolases"/>
    <property type="match status" value="1"/>
</dbReference>
<dbReference type="GO" id="GO:0005829">
    <property type="term" value="C:cytosol"/>
    <property type="evidence" value="ECO:0007669"/>
    <property type="project" value="TreeGrafter"/>
</dbReference>
<keyword evidence="3" id="KW-0966">Cell projection</keyword>
<dbReference type="EMBL" id="PYAU01000001">
    <property type="protein sequence ID" value="PSL39356.1"/>
    <property type="molecule type" value="Genomic_DNA"/>
</dbReference>
<organism evidence="3 4">
    <name type="scientific">Labedella gwakjiensis</name>
    <dbReference type="NCBI Taxonomy" id="390269"/>
    <lineage>
        <taxon>Bacteria</taxon>
        <taxon>Bacillati</taxon>
        <taxon>Actinomycetota</taxon>
        <taxon>Actinomycetes</taxon>
        <taxon>Micrococcales</taxon>
        <taxon>Microbacteriaceae</taxon>
        <taxon>Labedella</taxon>
    </lineage>
</organism>
<comment type="caution">
    <text evidence="3">The sequence shown here is derived from an EMBL/GenBank/DDBJ whole genome shotgun (WGS) entry which is preliminary data.</text>
</comment>
<protein>
    <submittedName>
        <fullName evidence="3">MinD-like ATPase involved in chromosome partitioning or flagellar assembly</fullName>
    </submittedName>
</protein>
<dbReference type="Proteomes" id="UP000241203">
    <property type="component" value="Unassembled WGS sequence"/>
</dbReference>
<dbReference type="PANTHER" id="PTHR43384:SF14">
    <property type="entry name" value="ESX-1 SECRETION-ASSOCIATED PROTEIN ESPI"/>
    <property type="match status" value="1"/>
</dbReference>
<keyword evidence="3" id="KW-0969">Cilium</keyword>
<dbReference type="InterPro" id="IPR050625">
    <property type="entry name" value="ParA/MinD_ATPase"/>
</dbReference>
<dbReference type="Gene3D" id="3.40.50.300">
    <property type="entry name" value="P-loop containing nucleotide triphosphate hydrolases"/>
    <property type="match status" value="1"/>
</dbReference>
<dbReference type="GO" id="GO:0016887">
    <property type="term" value="F:ATP hydrolysis activity"/>
    <property type="evidence" value="ECO:0007669"/>
    <property type="project" value="TreeGrafter"/>
</dbReference>
<dbReference type="InterPro" id="IPR002586">
    <property type="entry name" value="CobQ/CobB/MinD/ParA_Nub-bd_dom"/>
</dbReference>
<gene>
    <name evidence="3" type="ORF">CLV49_2990</name>
</gene>
<dbReference type="AlphaFoldDB" id="A0A2P8GZF9"/>
<name>A0A2P8GZF9_9MICO</name>
<dbReference type="PANTHER" id="PTHR43384">
    <property type="entry name" value="SEPTUM SITE-DETERMINING PROTEIN MIND HOMOLOG, CHLOROPLASTIC-RELATED"/>
    <property type="match status" value="1"/>
</dbReference>
<feature type="domain" description="CobQ/CobB/MinD/ParA nucleotide binding" evidence="2">
    <location>
        <begin position="481"/>
        <end position="520"/>
    </location>
</feature>
<feature type="compositionally biased region" description="Basic residues" evidence="1">
    <location>
        <begin position="133"/>
        <end position="145"/>
    </location>
</feature>
<feature type="region of interest" description="Disordered" evidence="1">
    <location>
        <begin position="1"/>
        <end position="28"/>
    </location>
</feature>
<feature type="region of interest" description="Disordered" evidence="1">
    <location>
        <begin position="77"/>
        <end position="327"/>
    </location>
</feature>
<dbReference type="RefSeq" id="WP_243696544.1">
    <property type="nucleotide sequence ID" value="NZ_PYAU01000001.1"/>
</dbReference>
<evidence type="ECO:0000313" key="3">
    <source>
        <dbReference type="EMBL" id="PSL39356.1"/>
    </source>
</evidence>
<keyword evidence="3" id="KW-0282">Flagellum</keyword>
<evidence type="ECO:0000313" key="4">
    <source>
        <dbReference type="Proteomes" id="UP000241203"/>
    </source>
</evidence>
<proteinExistence type="predicted"/>
<dbReference type="GO" id="GO:0005524">
    <property type="term" value="F:ATP binding"/>
    <property type="evidence" value="ECO:0007669"/>
    <property type="project" value="TreeGrafter"/>
</dbReference>
<dbReference type="InterPro" id="IPR027417">
    <property type="entry name" value="P-loop_NTPase"/>
</dbReference>
<evidence type="ECO:0000259" key="2">
    <source>
        <dbReference type="Pfam" id="PF01656"/>
    </source>
</evidence>
<dbReference type="GO" id="GO:0051782">
    <property type="term" value="P:negative regulation of cell division"/>
    <property type="evidence" value="ECO:0007669"/>
    <property type="project" value="TreeGrafter"/>
</dbReference>
<sequence>MSDSIPRSTGRPSAVRARRSAVDHVADHGDTHELPELFDGVSVDAASISTSTFSIVPQSLPATIDEDLLDDDDVVASEVEPDETPSAPLDDVRAPVTDAKAPAPVIVATIDQDAARSVTASPDSPTSPGARRPAAKRPAAKRPAAKRSGAPSSGSVESGASPSEAPESASEPPTTTAAASTKATPRRTTPKGPASTPSDAEPAVSKGSASKVATSKPAASKPAASKPASSKTAASKTAASKPAASKPAPSKASASKPPASKAPVSKAPVSKPRSKAPASKPAASAPAVPVEPASNPGSSTPTPTDPDTPTTEAAESSIGRRDTPPVRLASDTIVVDLPPVEDLEVPADERAVAIEEVPVTTTEHLEAPTSSVAVTAAPTGSADREDHVEETPSAPAFAGMSVARALAGAPESSSMLTAERLLEGSRDTRRVPEGFWQKLIFTASGRRIRLADSKAAQARIALTARIAKPLTGGARFVPVLTRKGGVGKTTITTLLGMALADARDDRVIAVDANPDRGTLAERLSRRSEHTVRDLVRGADEVVGYAEFSALVSRDMTRLDVLASDTDPHISQAFDEHDYDVVARLASQYYSIVLTDCGTGIVHSVMSATLRHADTLVIVSGTSLDEARSAAETLSWLEANGYADLAAHAVVVINSTTPGTPPVRLDEIGKHFESRVRSIVRVPFDAHLATGAAVTFADLRPETRLAVRELAAIVVEGLPVGRPRKAGSRG</sequence>